<name>A0A1H2VMX2_9BACL</name>
<dbReference type="STRING" id="89784.SAMN04489725_11187"/>
<dbReference type="EMBL" id="FNOJ01000011">
    <property type="protein sequence ID" value="SDW69682.1"/>
    <property type="molecule type" value="Genomic_DNA"/>
</dbReference>
<proteinExistence type="predicted"/>
<evidence type="ECO:0000313" key="1">
    <source>
        <dbReference type="EMBL" id="GLV12975.1"/>
    </source>
</evidence>
<dbReference type="Proteomes" id="UP000182589">
    <property type="component" value="Unassembled WGS sequence"/>
</dbReference>
<dbReference type="AlphaFoldDB" id="A0A1H2VMX2"/>
<reference evidence="1" key="3">
    <citation type="submission" date="2023-02" db="EMBL/GenBank/DDBJ databases">
        <title>Proposal of a novel subspecies: Alicyclobacillus hesperidum subspecies aegle.</title>
        <authorList>
            <person name="Goto K."/>
            <person name="Fujii T."/>
            <person name="Yasui K."/>
            <person name="Mochida K."/>
            <person name="Kato-Tanaka Y."/>
            <person name="Morohoshi S."/>
            <person name="An S.Y."/>
            <person name="Kasai H."/>
            <person name="Yokota A."/>
        </authorList>
    </citation>
    <scope>NUCLEOTIDE SEQUENCE</scope>
    <source>
        <strain evidence="1">DSM 12766</strain>
    </source>
</reference>
<accession>A0A1H2VMX2</accession>
<organism evidence="2 3">
    <name type="scientific">Alicyclobacillus hesperidum</name>
    <dbReference type="NCBI Taxonomy" id="89784"/>
    <lineage>
        <taxon>Bacteria</taxon>
        <taxon>Bacillati</taxon>
        <taxon>Bacillota</taxon>
        <taxon>Bacilli</taxon>
        <taxon>Bacillales</taxon>
        <taxon>Alicyclobacillaceae</taxon>
        <taxon>Alicyclobacillus</taxon>
    </lineage>
</organism>
<sequence length="99" mass="11310">MNGATNLLFHVTARHDVNHCGIYNEDIRLALQEFLPSIQRRCEELGVKVHFVVAGHPDHVFYLLVEADDFTPVCTLLCEVPMKQEFDVKPVRSLSFEQA</sequence>
<evidence type="ECO:0000313" key="2">
    <source>
        <dbReference type="EMBL" id="SDW69682.1"/>
    </source>
</evidence>
<keyword evidence="3" id="KW-1185">Reference proteome</keyword>
<protein>
    <submittedName>
        <fullName evidence="2">Uncharacterized protein</fullName>
    </submittedName>
</protein>
<reference evidence="2" key="1">
    <citation type="submission" date="2016-10" db="EMBL/GenBank/DDBJ databases">
        <authorList>
            <person name="de Groot N.N."/>
        </authorList>
    </citation>
    <scope>NUCLEOTIDE SEQUENCE [LARGE SCALE GENOMIC DNA]</scope>
    <source>
        <strain evidence="2">DSM 12489</strain>
    </source>
</reference>
<dbReference type="Proteomes" id="UP001157137">
    <property type="component" value="Unassembled WGS sequence"/>
</dbReference>
<dbReference type="EMBL" id="BSRA01000003">
    <property type="protein sequence ID" value="GLV12975.1"/>
    <property type="molecule type" value="Genomic_DNA"/>
</dbReference>
<evidence type="ECO:0000313" key="3">
    <source>
        <dbReference type="Proteomes" id="UP000182589"/>
    </source>
</evidence>
<reference evidence="3" key="2">
    <citation type="submission" date="2016-10" db="EMBL/GenBank/DDBJ databases">
        <authorList>
            <person name="Varghese N."/>
        </authorList>
    </citation>
    <scope>NUCLEOTIDE SEQUENCE [LARGE SCALE GENOMIC DNA]</scope>
    <source>
        <strain evidence="3">DSM 12489</strain>
    </source>
</reference>
<gene>
    <name evidence="1" type="ORF">Heshes_06590</name>
    <name evidence="2" type="ORF">SAMN04489725_11187</name>
</gene>